<keyword evidence="5 13" id="KW-0267">Excision nuclease</keyword>
<dbReference type="Gene3D" id="3.40.1440.10">
    <property type="entry name" value="GIY-YIG endonuclease"/>
    <property type="match status" value="1"/>
</dbReference>
<dbReference type="PANTHER" id="PTHR30562">
    <property type="entry name" value="UVRC/OXIDOREDUCTASE"/>
    <property type="match status" value="1"/>
</dbReference>
<evidence type="ECO:0000256" key="5">
    <source>
        <dbReference type="ARBA" id="ARBA00022881"/>
    </source>
</evidence>
<dbReference type="FunFam" id="3.30.420.340:FF:000001">
    <property type="entry name" value="UvrABC system protein C"/>
    <property type="match status" value="1"/>
</dbReference>
<evidence type="ECO:0000256" key="1">
    <source>
        <dbReference type="ARBA" id="ARBA00004496"/>
    </source>
</evidence>
<comment type="subunit">
    <text evidence="10 13">Interacts with UvrB in an incision complex.</text>
</comment>
<dbReference type="Pfam" id="PF02151">
    <property type="entry name" value="UVR"/>
    <property type="match status" value="1"/>
</dbReference>
<keyword evidence="2 13" id="KW-0963">Cytoplasm</keyword>
<evidence type="ECO:0000256" key="11">
    <source>
        <dbReference type="ARBA" id="ARBA00067419"/>
    </source>
</evidence>
<dbReference type="Pfam" id="PF14520">
    <property type="entry name" value="HHH_5"/>
    <property type="match status" value="1"/>
</dbReference>
<evidence type="ECO:0000256" key="10">
    <source>
        <dbReference type="ARBA" id="ARBA00062841"/>
    </source>
</evidence>
<dbReference type="GO" id="GO:0006289">
    <property type="term" value="P:nucleotide-excision repair"/>
    <property type="evidence" value="ECO:0007669"/>
    <property type="project" value="UniProtKB-UniRule"/>
</dbReference>
<dbReference type="Pfam" id="PF22920">
    <property type="entry name" value="UvrC_RNaseH"/>
    <property type="match status" value="1"/>
</dbReference>
<dbReference type="Gene3D" id="3.30.420.340">
    <property type="entry name" value="UvrC, RNAse H endonuclease domain"/>
    <property type="match status" value="1"/>
</dbReference>
<dbReference type="InterPro" id="IPR004791">
    <property type="entry name" value="UvrC"/>
</dbReference>
<organism evidence="17 18">
    <name type="scientific">Sediminicurvatus halobius</name>
    <dbReference type="NCBI Taxonomy" id="2182432"/>
    <lineage>
        <taxon>Bacteria</taxon>
        <taxon>Pseudomonadati</taxon>
        <taxon>Pseudomonadota</taxon>
        <taxon>Gammaproteobacteria</taxon>
        <taxon>Chromatiales</taxon>
        <taxon>Ectothiorhodospiraceae</taxon>
        <taxon>Sediminicurvatus</taxon>
    </lineage>
</organism>
<comment type="caution">
    <text evidence="17">The sequence shown here is derived from an EMBL/GenBank/DDBJ whole genome shotgun (WGS) entry which is preliminary data.</text>
</comment>
<dbReference type="InterPro" id="IPR000305">
    <property type="entry name" value="GIY-YIG_endonuc"/>
</dbReference>
<dbReference type="InterPro" id="IPR036876">
    <property type="entry name" value="UVR_dom_sf"/>
</dbReference>
<dbReference type="PROSITE" id="PS50164">
    <property type="entry name" value="GIY_YIG"/>
    <property type="match status" value="1"/>
</dbReference>
<evidence type="ECO:0000256" key="7">
    <source>
        <dbReference type="ARBA" id="ARBA00023236"/>
    </source>
</evidence>
<sequence>MSEASPQRFDPKPVLRSLPQGPGVYRMLDASGQVIYVGKARNLKRRVSSYFRRGAHDGKTQALVGQVADLRITVTHTEAEALILENNLIKEHRPRYNVLLRDDKSYPYIYLSTQQRFPRLTFHRGSRRGEGRYFGPFPSAGAVRETLNHLQKVFPVRQCRDSFFENRSRPCLQYQIKRCTAPCVGFIDEAEYARDVRHVQMFLEGQSNEVIDELVARMEAAAEALDYEEAARLRDRIASLRRIQERQYVAGARGDVDVIACRMRESLACVQVFVIRDGRNLGNRTYFPRAPEGTEPGEVLYAFIARHYLGRETPAELLTSAEVPDAELLEEALSGDAGHRVRISHRVRGDRRRWVDMAARNAEHALQAQISTQASMERRFEDLQDALGLEALPERLECFDISHTRGEATVASCVVFNREGPLKSDYRRFNIEGIEPGDDYAAMRQALERRYRRLKEGEAPMPDLLLIDGGRGQLAQAESVLQELQVTDVHIAAIAKGARRRPGEEALFLAGRRGTLHLAADSPGLHLLQQIRDEAHRFAITGHRGQRARRRTTSALEEIPGLGPKRRQALIKQFGGLRGVRRAGVEDLRRVPGISDALARRIHETLNG</sequence>
<dbReference type="InterPro" id="IPR010994">
    <property type="entry name" value="RuvA_2-like"/>
</dbReference>
<feature type="domain" description="UvrC family homology region profile" evidence="16">
    <location>
        <begin position="258"/>
        <end position="481"/>
    </location>
</feature>
<evidence type="ECO:0000256" key="2">
    <source>
        <dbReference type="ARBA" id="ARBA00022490"/>
    </source>
</evidence>
<dbReference type="NCBIfam" id="NF001824">
    <property type="entry name" value="PRK00558.1-5"/>
    <property type="match status" value="1"/>
</dbReference>
<dbReference type="GO" id="GO:0009381">
    <property type="term" value="F:excinuclease ABC activity"/>
    <property type="evidence" value="ECO:0007669"/>
    <property type="project" value="UniProtKB-UniRule"/>
</dbReference>
<comment type="function">
    <text evidence="8 13">The UvrABC repair system catalyzes the recognition and processing of DNA lesions. UvrC both incises the 5' and 3' sides of the lesion. The N-terminal half is responsible for the 3' incision and the C-terminal half is responsible for the 5' incision.</text>
</comment>
<dbReference type="GO" id="GO:0009432">
    <property type="term" value="P:SOS response"/>
    <property type="evidence" value="ECO:0007669"/>
    <property type="project" value="UniProtKB-UniRule"/>
</dbReference>
<dbReference type="OrthoDB" id="9804933at2"/>
<dbReference type="FunFam" id="1.10.150.20:FF:000005">
    <property type="entry name" value="UvrABC system protein C"/>
    <property type="match status" value="1"/>
</dbReference>
<keyword evidence="7 13" id="KW-0742">SOS response</keyword>
<dbReference type="PROSITE" id="PS50165">
    <property type="entry name" value="UVRC"/>
    <property type="match status" value="1"/>
</dbReference>
<dbReference type="InterPro" id="IPR003583">
    <property type="entry name" value="Hlx-hairpin-Hlx_DNA-bd_motif"/>
</dbReference>
<evidence type="ECO:0000256" key="12">
    <source>
        <dbReference type="ARBA" id="ARBA00077138"/>
    </source>
</evidence>
<evidence type="ECO:0000256" key="3">
    <source>
        <dbReference type="ARBA" id="ARBA00022763"/>
    </source>
</evidence>
<dbReference type="InterPro" id="IPR001943">
    <property type="entry name" value="UVR_dom"/>
</dbReference>
<dbReference type="GO" id="GO:0003677">
    <property type="term" value="F:DNA binding"/>
    <property type="evidence" value="ECO:0007669"/>
    <property type="project" value="UniProtKB-UniRule"/>
</dbReference>
<evidence type="ECO:0000256" key="6">
    <source>
        <dbReference type="ARBA" id="ARBA00023204"/>
    </source>
</evidence>
<dbReference type="SUPFAM" id="SSF47781">
    <property type="entry name" value="RuvA domain 2-like"/>
    <property type="match status" value="1"/>
</dbReference>
<evidence type="ECO:0000259" key="14">
    <source>
        <dbReference type="PROSITE" id="PS50151"/>
    </source>
</evidence>
<dbReference type="InterPro" id="IPR050066">
    <property type="entry name" value="UvrABC_protein_C"/>
</dbReference>
<dbReference type="RefSeq" id="WP_109675673.1">
    <property type="nucleotide sequence ID" value="NZ_CP086615.1"/>
</dbReference>
<evidence type="ECO:0000313" key="17">
    <source>
        <dbReference type="EMBL" id="PWG65514.1"/>
    </source>
</evidence>
<evidence type="ECO:0000256" key="4">
    <source>
        <dbReference type="ARBA" id="ARBA00022769"/>
    </source>
</evidence>
<protein>
    <recommendedName>
        <fullName evidence="11 13">UvrABC system protein C</fullName>
        <shortName evidence="13">Protein UvrC</shortName>
    </recommendedName>
    <alternativeName>
        <fullName evidence="12 13">Excinuclease ABC subunit C</fullName>
    </alternativeName>
</protein>
<name>A0A2U2N940_9GAMM</name>
<comment type="similarity">
    <text evidence="9 13">Belongs to the UvrC family.</text>
</comment>
<dbReference type="InterPro" id="IPR035901">
    <property type="entry name" value="GIY-YIG_endonuc_sf"/>
</dbReference>
<evidence type="ECO:0000259" key="15">
    <source>
        <dbReference type="PROSITE" id="PS50164"/>
    </source>
</evidence>
<keyword evidence="6 13" id="KW-0234">DNA repair</keyword>
<feature type="domain" description="GIY-YIG" evidence="15">
    <location>
        <begin position="20"/>
        <end position="98"/>
    </location>
</feature>
<dbReference type="InterPro" id="IPR038476">
    <property type="entry name" value="UvrC_RNase_H_dom_sf"/>
</dbReference>
<comment type="subcellular location">
    <subcellularLocation>
        <location evidence="1 13">Cytoplasm</location>
    </subcellularLocation>
</comment>
<proteinExistence type="inferred from homology"/>
<gene>
    <name evidence="13 17" type="primary">uvrC</name>
    <name evidence="17" type="ORF">DEM34_01870</name>
</gene>
<feature type="domain" description="UVR" evidence="14">
    <location>
        <begin position="208"/>
        <end position="243"/>
    </location>
</feature>
<evidence type="ECO:0000256" key="13">
    <source>
        <dbReference type="HAMAP-Rule" id="MF_00203"/>
    </source>
</evidence>
<dbReference type="GO" id="GO:0009380">
    <property type="term" value="C:excinuclease repair complex"/>
    <property type="evidence" value="ECO:0007669"/>
    <property type="project" value="InterPro"/>
</dbReference>
<evidence type="ECO:0000259" key="16">
    <source>
        <dbReference type="PROSITE" id="PS50165"/>
    </source>
</evidence>
<dbReference type="AlphaFoldDB" id="A0A2U2N940"/>
<dbReference type="PANTHER" id="PTHR30562:SF1">
    <property type="entry name" value="UVRABC SYSTEM PROTEIN C"/>
    <property type="match status" value="1"/>
</dbReference>
<dbReference type="SUPFAM" id="SSF46600">
    <property type="entry name" value="C-terminal UvrC-binding domain of UvrB"/>
    <property type="match status" value="1"/>
</dbReference>
<evidence type="ECO:0000256" key="9">
    <source>
        <dbReference type="ARBA" id="ARBA00061531"/>
    </source>
</evidence>
<dbReference type="Gene3D" id="1.10.150.20">
    <property type="entry name" value="5' to 3' exonuclease, C-terminal subdomain"/>
    <property type="match status" value="1"/>
</dbReference>
<dbReference type="EMBL" id="QFFI01000002">
    <property type="protein sequence ID" value="PWG65514.1"/>
    <property type="molecule type" value="Genomic_DNA"/>
</dbReference>
<dbReference type="Pfam" id="PF01541">
    <property type="entry name" value="GIY-YIG"/>
    <property type="match status" value="1"/>
</dbReference>
<dbReference type="InterPro" id="IPR001162">
    <property type="entry name" value="UvrC_RNase_H_dom"/>
</dbReference>
<evidence type="ECO:0000313" key="18">
    <source>
        <dbReference type="Proteomes" id="UP000245474"/>
    </source>
</evidence>
<dbReference type="SMART" id="SM00465">
    <property type="entry name" value="GIYc"/>
    <property type="match status" value="1"/>
</dbReference>
<dbReference type="SUPFAM" id="SSF82771">
    <property type="entry name" value="GIY-YIG endonuclease"/>
    <property type="match status" value="1"/>
</dbReference>
<dbReference type="CDD" id="cd10434">
    <property type="entry name" value="GIY-YIG_UvrC_Cho"/>
    <property type="match status" value="1"/>
</dbReference>
<evidence type="ECO:0000256" key="8">
    <source>
        <dbReference type="ARBA" id="ARBA00059452"/>
    </source>
</evidence>
<keyword evidence="18" id="KW-1185">Reference proteome</keyword>
<reference evidence="17 18" key="1">
    <citation type="submission" date="2018-05" db="EMBL/GenBank/DDBJ databases">
        <title>Spiribacter halobius sp. nov., a moderately halophilic bacterium isolated from marine solar saltern.</title>
        <authorList>
            <person name="Zheng W.-S."/>
            <person name="Lu D.-C."/>
            <person name="Du Z.-J."/>
        </authorList>
    </citation>
    <scope>NUCLEOTIDE SEQUENCE [LARGE SCALE GENOMIC DNA]</scope>
    <source>
        <strain evidence="17 18">E85</strain>
    </source>
</reference>
<keyword evidence="4 13" id="KW-0228">DNA excision</keyword>
<dbReference type="NCBIfam" id="TIGR00194">
    <property type="entry name" value="uvrC"/>
    <property type="match status" value="1"/>
</dbReference>
<keyword evidence="3 13" id="KW-0227">DNA damage</keyword>
<dbReference type="Gene3D" id="4.10.860.10">
    <property type="entry name" value="UVR domain"/>
    <property type="match status" value="1"/>
</dbReference>
<dbReference type="Pfam" id="PF08459">
    <property type="entry name" value="UvrC_RNaseH_dom"/>
    <property type="match status" value="1"/>
</dbReference>
<dbReference type="PROSITE" id="PS50151">
    <property type="entry name" value="UVR"/>
    <property type="match status" value="1"/>
</dbReference>
<dbReference type="HAMAP" id="MF_00203">
    <property type="entry name" value="UvrC"/>
    <property type="match status" value="1"/>
</dbReference>
<dbReference type="Proteomes" id="UP000245474">
    <property type="component" value="Unassembled WGS sequence"/>
</dbReference>
<dbReference type="FunFam" id="3.40.1440.10:FF:000001">
    <property type="entry name" value="UvrABC system protein C"/>
    <property type="match status" value="1"/>
</dbReference>
<accession>A0A2U2N940</accession>
<dbReference type="GO" id="GO:0005737">
    <property type="term" value="C:cytoplasm"/>
    <property type="evidence" value="ECO:0007669"/>
    <property type="project" value="UniProtKB-SubCell"/>
</dbReference>
<dbReference type="SMART" id="SM00278">
    <property type="entry name" value="HhH1"/>
    <property type="match status" value="2"/>
</dbReference>
<dbReference type="InterPro" id="IPR047296">
    <property type="entry name" value="GIY-YIG_UvrC_Cho"/>
</dbReference>